<proteinExistence type="inferred from homology"/>
<comment type="similarity">
    <text evidence="1">Belongs to the CoA-transferase III family.</text>
</comment>
<organism evidence="3 4">
    <name type="scientific">Modicella reniformis</name>
    <dbReference type="NCBI Taxonomy" id="1440133"/>
    <lineage>
        <taxon>Eukaryota</taxon>
        <taxon>Fungi</taxon>
        <taxon>Fungi incertae sedis</taxon>
        <taxon>Mucoromycota</taxon>
        <taxon>Mortierellomycotina</taxon>
        <taxon>Mortierellomycetes</taxon>
        <taxon>Mortierellales</taxon>
        <taxon>Mortierellaceae</taxon>
        <taxon>Modicella</taxon>
    </lineage>
</organism>
<dbReference type="Gene3D" id="3.40.50.10540">
    <property type="entry name" value="Crotonobetainyl-coa:carnitine coa-transferase, domain 1"/>
    <property type="match status" value="1"/>
</dbReference>
<dbReference type="PANTHER" id="PTHR48228:SF5">
    <property type="entry name" value="ALPHA-METHYLACYL-COA RACEMASE"/>
    <property type="match status" value="1"/>
</dbReference>
<comment type="caution">
    <text evidence="3">The sequence shown here is derived from an EMBL/GenBank/DDBJ whole genome shotgun (WGS) entry which is preliminary data.</text>
</comment>
<dbReference type="InterPro" id="IPR003673">
    <property type="entry name" value="CoA-Trfase_fam_III"/>
</dbReference>
<keyword evidence="2" id="KW-0413">Isomerase</keyword>
<accession>A0A9P6MJW2</accession>
<dbReference type="FunFam" id="3.30.1540.10:FF:000004">
    <property type="entry name" value="Probable alpha-methylacyl-CoA racemase mcr"/>
    <property type="match status" value="1"/>
</dbReference>
<dbReference type="Proteomes" id="UP000749646">
    <property type="component" value="Unassembled WGS sequence"/>
</dbReference>
<dbReference type="PANTHER" id="PTHR48228">
    <property type="entry name" value="SUCCINYL-COA--D-CITRAMALATE COA-TRANSFERASE"/>
    <property type="match status" value="1"/>
</dbReference>
<dbReference type="InterPro" id="IPR023606">
    <property type="entry name" value="CoA-Trfase_III_dom_1_sf"/>
</dbReference>
<reference evidence="3" key="1">
    <citation type="journal article" date="2020" name="Fungal Divers.">
        <title>Resolving the Mortierellaceae phylogeny through synthesis of multi-gene phylogenetics and phylogenomics.</title>
        <authorList>
            <person name="Vandepol N."/>
            <person name="Liber J."/>
            <person name="Desiro A."/>
            <person name="Na H."/>
            <person name="Kennedy M."/>
            <person name="Barry K."/>
            <person name="Grigoriev I.V."/>
            <person name="Miller A.N."/>
            <person name="O'Donnell K."/>
            <person name="Stajich J.E."/>
            <person name="Bonito G."/>
        </authorList>
    </citation>
    <scope>NUCLEOTIDE SEQUENCE</scope>
    <source>
        <strain evidence="3">MES-2147</strain>
    </source>
</reference>
<evidence type="ECO:0000313" key="3">
    <source>
        <dbReference type="EMBL" id="KAG0004698.1"/>
    </source>
</evidence>
<dbReference type="Gene3D" id="3.30.1540.10">
    <property type="entry name" value="formyl-coa transferase, domain 3"/>
    <property type="match status" value="1"/>
</dbReference>
<dbReference type="EMBL" id="JAAAHW010000243">
    <property type="protein sequence ID" value="KAG0004698.1"/>
    <property type="molecule type" value="Genomic_DNA"/>
</dbReference>
<dbReference type="InterPro" id="IPR050509">
    <property type="entry name" value="CoA-transferase_III"/>
</dbReference>
<protein>
    <recommendedName>
        <fullName evidence="5">Alpha-methylacyl-CoA racemase</fullName>
    </recommendedName>
</protein>
<gene>
    <name evidence="3" type="ORF">BGZ65_012864</name>
</gene>
<dbReference type="GO" id="GO:0016853">
    <property type="term" value="F:isomerase activity"/>
    <property type="evidence" value="ECO:0007669"/>
    <property type="project" value="UniProtKB-KW"/>
</dbReference>
<dbReference type="Pfam" id="PF02515">
    <property type="entry name" value="CoA_transf_3"/>
    <property type="match status" value="1"/>
</dbReference>
<evidence type="ECO:0008006" key="5">
    <source>
        <dbReference type="Google" id="ProtNLM"/>
    </source>
</evidence>
<keyword evidence="4" id="KW-1185">Reference proteome</keyword>
<evidence type="ECO:0000256" key="2">
    <source>
        <dbReference type="ARBA" id="ARBA00023235"/>
    </source>
</evidence>
<name>A0A9P6MJW2_9FUNG</name>
<evidence type="ECO:0000256" key="1">
    <source>
        <dbReference type="ARBA" id="ARBA00008383"/>
    </source>
</evidence>
<dbReference type="OrthoDB" id="16747at2759"/>
<dbReference type="InterPro" id="IPR044855">
    <property type="entry name" value="CoA-Trfase_III_dom3_sf"/>
</dbReference>
<dbReference type="SUPFAM" id="SSF89796">
    <property type="entry name" value="CoA-transferase family III (CaiB/BaiF)"/>
    <property type="match status" value="1"/>
</dbReference>
<sequence>MATPLAGLKVLEIAGLAPAPFAGKILSDFGADVVRIDRSNSVMNLDVLAQNKRSIALNLKSPAGIEALIRLCEKADVIIEPFRPGVMERLGLGPEVLLKRNPRLVYARMTGFGQQGHYAKMAGHDINYLAISGVLSTLGKHDGKPAFPINLLADFAGGGLMCALGILLALQERTRSGKGQVVDAAMVDGVSYIGSFVYNMQKAGALFQTPRGTGQLDGGAPFYDTYQTKDGKYMAVGAIEVEFYRLLIKGLGLDQEKDQLPEQMDTRSWPRMKDLFTKIFLSKTQAEWVAVFDQTDACVTPVLDYYEMPTPSPAPRLLRTPARQHTNEDRSAEVFLEVGGQSAEILKETGFSEEEIRDLVAKNAVAGAGLVKASL</sequence>
<dbReference type="AlphaFoldDB" id="A0A9P6MJW2"/>
<evidence type="ECO:0000313" key="4">
    <source>
        <dbReference type="Proteomes" id="UP000749646"/>
    </source>
</evidence>